<dbReference type="EMBL" id="BOOK01000074">
    <property type="protein sequence ID" value="GII05676.1"/>
    <property type="molecule type" value="Genomic_DNA"/>
</dbReference>
<dbReference type="PROSITE" id="PS50112">
    <property type="entry name" value="PAS"/>
    <property type="match status" value="1"/>
</dbReference>
<proteinExistence type="predicted"/>
<dbReference type="InterPro" id="IPR000014">
    <property type="entry name" value="PAS"/>
</dbReference>
<dbReference type="Proteomes" id="UP000634476">
    <property type="component" value="Unassembled WGS sequence"/>
</dbReference>
<comment type="caution">
    <text evidence="2">The sequence shown here is derived from an EMBL/GenBank/DDBJ whole genome shotgun (WGS) entry which is preliminary data.</text>
</comment>
<dbReference type="Gene3D" id="3.30.450.20">
    <property type="entry name" value="PAS domain"/>
    <property type="match status" value="1"/>
</dbReference>
<evidence type="ECO:0000313" key="3">
    <source>
        <dbReference type="Proteomes" id="UP000634476"/>
    </source>
</evidence>
<sequence>MVMSIDSSGRILDVNPAAARLVGLPITEALGRPLIEGPLEDGMELSRTVTDARGSTVDLDMRVSALRDNRLREQAAEVPGPSSAAA</sequence>
<dbReference type="GO" id="GO:0006355">
    <property type="term" value="P:regulation of DNA-templated transcription"/>
    <property type="evidence" value="ECO:0007669"/>
    <property type="project" value="InterPro"/>
</dbReference>
<dbReference type="CDD" id="cd00130">
    <property type="entry name" value="PAS"/>
    <property type="match status" value="1"/>
</dbReference>
<accession>A0A8J3T5Q8</accession>
<organism evidence="2 3">
    <name type="scientific">Planobispora takensis</name>
    <dbReference type="NCBI Taxonomy" id="1367882"/>
    <lineage>
        <taxon>Bacteria</taxon>
        <taxon>Bacillati</taxon>
        <taxon>Actinomycetota</taxon>
        <taxon>Actinomycetes</taxon>
        <taxon>Streptosporangiales</taxon>
        <taxon>Streptosporangiaceae</taxon>
        <taxon>Planobispora</taxon>
    </lineage>
</organism>
<dbReference type="SUPFAM" id="SSF55785">
    <property type="entry name" value="PYP-like sensor domain (PAS domain)"/>
    <property type="match status" value="1"/>
</dbReference>
<evidence type="ECO:0000313" key="2">
    <source>
        <dbReference type="EMBL" id="GII05676.1"/>
    </source>
</evidence>
<gene>
    <name evidence="2" type="ORF">Pta02_76840</name>
</gene>
<feature type="domain" description="PAS" evidence="1">
    <location>
        <begin position="1"/>
        <end position="35"/>
    </location>
</feature>
<dbReference type="InterPro" id="IPR013767">
    <property type="entry name" value="PAS_fold"/>
</dbReference>
<keyword evidence="3" id="KW-1185">Reference proteome</keyword>
<reference evidence="2" key="1">
    <citation type="submission" date="2021-01" db="EMBL/GenBank/DDBJ databases">
        <title>Whole genome shotgun sequence of Planobispora takensis NBRC 109077.</title>
        <authorList>
            <person name="Komaki H."/>
            <person name="Tamura T."/>
        </authorList>
    </citation>
    <scope>NUCLEOTIDE SEQUENCE</scope>
    <source>
        <strain evidence="2">NBRC 109077</strain>
    </source>
</reference>
<dbReference type="InterPro" id="IPR035965">
    <property type="entry name" value="PAS-like_dom_sf"/>
</dbReference>
<dbReference type="Pfam" id="PF00989">
    <property type="entry name" value="PAS"/>
    <property type="match status" value="1"/>
</dbReference>
<protein>
    <recommendedName>
        <fullName evidence="1">PAS domain-containing protein</fullName>
    </recommendedName>
</protein>
<name>A0A8J3T5Q8_9ACTN</name>
<dbReference type="NCBIfam" id="TIGR00229">
    <property type="entry name" value="sensory_box"/>
    <property type="match status" value="1"/>
</dbReference>
<dbReference type="AlphaFoldDB" id="A0A8J3T5Q8"/>
<evidence type="ECO:0000259" key="1">
    <source>
        <dbReference type="PROSITE" id="PS50112"/>
    </source>
</evidence>